<dbReference type="OrthoDB" id="423115at2759"/>
<dbReference type="Proteomes" id="UP000186817">
    <property type="component" value="Unassembled WGS sequence"/>
</dbReference>
<feature type="non-terminal residue" evidence="2">
    <location>
        <position position="314"/>
    </location>
</feature>
<feature type="compositionally biased region" description="Basic and acidic residues" evidence="1">
    <location>
        <begin position="106"/>
        <end position="116"/>
    </location>
</feature>
<keyword evidence="3" id="KW-1185">Reference proteome</keyword>
<evidence type="ECO:0000313" key="2">
    <source>
        <dbReference type="EMBL" id="OLP74511.1"/>
    </source>
</evidence>
<name>A0A1Q9BV03_SYMMI</name>
<feature type="region of interest" description="Disordered" evidence="1">
    <location>
        <begin position="95"/>
        <end position="116"/>
    </location>
</feature>
<feature type="compositionally biased region" description="Low complexity" evidence="1">
    <location>
        <begin position="146"/>
        <end position="163"/>
    </location>
</feature>
<evidence type="ECO:0000256" key="1">
    <source>
        <dbReference type="SAM" id="MobiDB-lite"/>
    </source>
</evidence>
<dbReference type="AlphaFoldDB" id="A0A1Q9BV03"/>
<sequence>MEENEDQRAAVLEEAFYQQATKAGLYATLKEMEEKQPEEFAVHLGAFVQTCPSKGPGKKRETYDWSRLKKYSREGLNEKAAERLWHTMFQQEHVKKDDGTEITEEQEAKNPTEKDVDLFRQKRGSIMEELDAELEGSLGGGTGWLPAGRGRSSASTASTTAQPKPAPAPKKRASTVPLEASKFRSKTHKEFQDVRRALEKAKTLGEKVLEEAGDAASTDDVSLLLVQSRMKIVEMTMNPEPSTQQERTAIQKAIYELCLQDPFLKDLENTVLSQSSCFCLAHMNHVRQVELALKPNTDVLFVAIDEQKNGMRLL</sequence>
<accession>A0A1Q9BV03</accession>
<gene>
    <name evidence="2" type="ORF">AK812_SmicGene45919</name>
</gene>
<protein>
    <submittedName>
        <fullName evidence="2">Uncharacterized protein</fullName>
    </submittedName>
</protein>
<feature type="region of interest" description="Disordered" evidence="1">
    <location>
        <begin position="135"/>
        <end position="186"/>
    </location>
</feature>
<dbReference type="EMBL" id="LSRX01003605">
    <property type="protein sequence ID" value="OLP74511.1"/>
    <property type="molecule type" value="Genomic_DNA"/>
</dbReference>
<evidence type="ECO:0000313" key="3">
    <source>
        <dbReference type="Proteomes" id="UP000186817"/>
    </source>
</evidence>
<organism evidence="2 3">
    <name type="scientific">Symbiodinium microadriaticum</name>
    <name type="common">Dinoflagellate</name>
    <name type="synonym">Zooxanthella microadriatica</name>
    <dbReference type="NCBI Taxonomy" id="2951"/>
    <lineage>
        <taxon>Eukaryota</taxon>
        <taxon>Sar</taxon>
        <taxon>Alveolata</taxon>
        <taxon>Dinophyceae</taxon>
        <taxon>Suessiales</taxon>
        <taxon>Symbiodiniaceae</taxon>
        <taxon>Symbiodinium</taxon>
    </lineage>
</organism>
<reference evidence="2 3" key="1">
    <citation type="submission" date="2016-02" db="EMBL/GenBank/DDBJ databases">
        <title>Genome analysis of coral dinoflagellate symbionts highlights evolutionary adaptations to a symbiotic lifestyle.</title>
        <authorList>
            <person name="Aranda M."/>
            <person name="Li Y."/>
            <person name="Liew Y.J."/>
            <person name="Baumgarten S."/>
            <person name="Simakov O."/>
            <person name="Wilson M."/>
            <person name="Piel J."/>
            <person name="Ashoor H."/>
            <person name="Bougouffa S."/>
            <person name="Bajic V.B."/>
            <person name="Ryu T."/>
            <person name="Ravasi T."/>
            <person name="Bayer T."/>
            <person name="Micklem G."/>
            <person name="Kim H."/>
            <person name="Bhak J."/>
            <person name="Lajeunesse T.C."/>
            <person name="Voolstra C.R."/>
        </authorList>
    </citation>
    <scope>NUCLEOTIDE SEQUENCE [LARGE SCALE GENOMIC DNA]</scope>
    <source>
        <strain evidence="2 3">CCMP2467</strain>
    </source>
</reference>
<comment type="caution">
    <text evidence="2">The sequence shown here is derived from an EMBL/GenBank/DDBJ whole genome shotgun (WGS) entry which is preliminary data.</text>
</comment>
<proteinExistence type="predicted"/>